<evidence type="ECO:0000313" key="2">
    <source>
        <dbReference type="EMBL" id="EFA11807.1"/>
    </source>
</evidence>
<keyword evidence="3" id="KW-1185">Reference proteome</keyword>
<name>D7EID0_TRICA</name>
<dbReference type="AlphaFoldDB" id="D7EID0"/>
<dbReference type="HOGENOM" id="CLU_1436179_0_0_1"/>
<accession>D7EID0</accession>
<keyword evidence="1" id="KW-0812">Transmembrane</keyword>
<dbReference type="Proteomes" id="UP000007266">
    <property type="component" value="Linkage group 2"/>
</dbReference>
<keyword evidence="1" id="KW-1133">Transmembrane helix</keyword>
<keyword evidence="1" id="KW-0472">Membrane</keyword>
<dbReference type="EMBL" id="KQ971310">
    <property type="protein sequence ID" value="EFA11807.1"/>
    <property type="molecule type" value="Genomic_DNA"/>
</dbReference>
<reference evidence="2 3" key="2">
    <citation type="journal article" date="2010" name="Nucleic Acids Res.">
        <title>BeetleBase in 2010: revisions to provide comprehensive genomic information for Tribolium castaneum.</title>
        <authorList>
            <person name="Kim H.S."/>
            <person name="Murphy T."/>
            <person name="Xia J."/>
            <person name="Caragea D."/>
            <person name="Park Y."/>
            <person name="Beeman R.W."/>
            <person name="Lorenzen M.D."/>
            <person name="Butcher S."/>
            <person name="Manak J.R."/>
            <person name="Brown S.J."/>
        </authorList>
    </citation>
    <scope>GENOME REANNOTATION</scope>
    <source>
        <strain evidence="2 3">Georgia GA2</strain>
    </source>
</reference>
<dbReference type="InParanoid" id="D7EID0"/>
<evidence type="ECO:0000313" key="3">
    <source>
        <dbReference type="Proteomes" id="UP000007266"/>
    </source>
</evidence>
<organism evidence="2 3">
    <name type="scientific">Tribolium castaneum</name>
    <name type="common">Red flour beetle</name>
    <dbReference type="NCBI Taxonomy" id="7070"/>
    <lineage>
        <taxon>Eukaryota</taxon>
        <taxon>Metazoa</taxon>
        <taxon>Ecdysozoa</taxon>
        <taxon>Arthropoda</taxon>
        <taxon>Hexapoda</taxon>
        <taxon>Insecta</taxon>
        <taxon>Pterygota</taxon>
        <taxon>Neoptera</taxon>
        <taxon>Endopterygota</taxon>
        <taxon>Coleoptera</taxon>
        <taxon>Polyphaga</taxon>
        <taxon>Cucujiformia</taxon>
        <taxon>Tenebrionidae</taxon>
        <taxon>Tenebrionidae incertae sedis</taxon>
        <taxon>Tribolium</taxon>
    </lineage>
</organism>
<feature type="transmembrane region" description="Helical" evidence="1">
    <location>
        <begin position="99"/>
        <end position="122"/>
    </location>
</feature>
<dbReference type="PhylomeDB" id="D7EID0"/>
<evidence type="ECO:0000256" key="1">
    <source>
        <dbReference type="SAM" id="Phobius"/>
    </source>
</evidence>
<reference evidence="2 3" key="1">
    <citation type="journal article" date="2008" name="Nature">
        <title>The genome of the model beetle and pest Tribolium castaneum.</title>
        <authorList>
            <consortium name="Tribolium Genome Sequencing Consortium"/>
            <person name="Richards S."/>
            <person name="Gibbs R.A."/>
            <person name="Weinstock G.M."/>
            <person name="Brown S.J."/>
            <person name="Denell R."/>
            <person name="Beeman R.W."/>
            <person name="Gibbs R."/>
            <person name="Beeman R.W."/>
            <person name="Brown S.J."/>
            <person name="Bucher G."/>
            <person name="Friedrich M."/>
            <person name="Grimmelikhuijzen C.J."/>
            <person name="Klingler M."/>
            <person name="Lorenzen M."/>
            <person name="Richards S."/>
            <person name="Roth S."/>
            <person name="Schroder R."/>
            <person name="Tautz D."/>
            <person name="Zdobnov E.M."/>
            <person name="Muzny D."/>
            <person name="Gibbs R.A."/>
            <person name="Weinstock G.M."/>
            <person name="Attaway T."/>
            <person name="Bell S."/>
            <person name="Buhay C.J."/>
            <person name="Chandrabose M.N."/>
            <person name="Chavez D."/>
            <person name="Clerk-Blankenburg K.P."/>
            <person name="Cree A."/>
            <person name="Dao M."/>
            <person name="Davis C."/>
            <person name="Chacko J."/>
            <person name="Dinh H."/>
            <person name="Dugan-Rocha S."/>
            <person name="Fowler G."/>
            <person name="Garner T.T."/>
            <person name="Garnes J."/>
            <person name="Gnirke A."/>
            <person name="Hawes A."/>
            <person name="Hernandez J."/>
            <person name="Hines S."/>
            <person name="Holder M."/>
            <person name="Hume J."/>
            <person name="Jhangiani S.N."/>
            <person name="Joshi V."/>
            <person name="Khan Z.M."/>
            <person name="Jackson L."/>
            <person name="Kovar C."/>
            <person name="Kowis A."/>
            <person name="Lee S."/>
            <person name="Lewis L.R."/>
            <person name="Margolis J."/>
            <person name="Morgan M."/>
            <person name="Nazareth L.V."/>
            <person name="Nguyen N."/>
            <person name="Okwuonu G."/>
            <person name="Parker D."/>
            <person name="Richards S."/>
            <person name="Ruiz S.J."/>
            <person name="Santibanez J."/>
            <person name="Savard J."/>
            <person name="Scherer S.E."/>
            <person name="Schneider B."/>
            <person name="Sodergren E."/>
            <person name="Tautz D."/>
            <person name="Vattahil S."/>
            <person name="Villasana D."/>
            <person name="White C.S."/>
            <person name="Wright R."/>
            <person name="Park Y."/>
            <person name="Beeman R.W."/>
            <person name="Lord J."/>
            <person name="Oppert B."/>
            <person name="Lorenzen M."/>
            <person name="Brown S."/>
            <person name="Wang L."/>
            <person name="Savard J."/>
            <person name="Tautz D."/>
            <person name="Richards S."/>
            <person name="Weinstock G."/>
            <person name="Gibbs R.A."/>
            <person name="Liu Y."/>
            <person name="Worley K."/>
            <person name="Weinstock G."/>
            <person name="Elsik C.G."/>
            <person name="Reese J.T."/>
            <person name="Elhaik E."/>
            <person name="Landan G."/>
            <person name="Graur D."/>
            <person name="Arensburger P."/>
            <person name="Atkinson P."/>
            <person name="Beeman R.W."/>
            <person name="Beidler J."/>
            <person name="Brown S.J."/>
            <person name="Demuth J.P."/>
            <person name="Drury D.W."/>
            <person name="Du Y.Z."/>
            <person name="Fujiwara H."/>
            <person name="Lorenzen M."/>
            <person name="Maselli V."/>
            <person name="Osanai M."/>
            <person name="Park Y."/>
            <person name="Robertson H.M."/>
            <person name="Tu Z."/>
            <person name="Wang J.J."/>
            <person name="Wang S."/>
            <person name="Richards S."/>
            <person name="Song H."/>
            <person name="Zhang L."/>
            <person name="Sodergren E."/>
            <person name="Werner D."/>
            <person name="Stanke M."/>
            <person name="Morgenstern B."/>
            <person name="Solovyev V."/>
            <person name="Kosarev P."/>
            <person name="Brown G."/>
            <person name="Chen H.C."/>
            <person name="Ermolaeva O."/>
            <person name="Hlavina W."/>
            <person name="Kapustin Y."/>
            <person name="Kiryutin B."/>
            <person name="Kitts P."/>
            <person name="Maglott D."/>
            <person name="Pruitt K."/>
            <person name="Sapojnikov V."/>
            <person name="Souvorov A."/>
            <person name="Mackey A.J."/>
            <person name="Waterhouse R.M."/>
            <person name="Wyder S."/>
            <person name="Zdobnov E.M."/>
            <person name="Zdobnov E.M."/>
            <person name="Wyder S."/>
            <person name="Kriventseva E.V."/>
            <person name="Kadowaki T."/>
            <person name="Bork P."/>
            <person name="Aranda M."/>
            <person name="Bao R."/>
            <person name="Beermann A."/>
            <person name="Berns N."/>
            <person name="Bolognesi R."/>
            <person name="Bonneton F."/>
            <person name="Bopp D."/>
            <person name="Brown S.J."/>
            <person name="Bucher G."/>
            <person name="Butts T."/>
            <person name="Chaumot A."/>
            <person name="Denell R.E."/>
            <person name="Ferrier D.E."/>
            <person name="Friedrich M."/>
            <person name="Gordon C.M."/>
            <person name="Jindra M."/>
            <person name="Klingler M."/>
            <person name="Lan Q."/>
            <person name="Lattorff H.M."/>
            <person name="Laudet V."/>
            <person name="von Levetsow C."/>
            <person name="Liu Z."/>
            <person name="Lutz R."/>
            <person name="Lynch J.A."/>
            <person name="da Fonseca R.N."/>
            <person name="Posnien N."/>
            <person name="Reuter R."/>
            <person name="Roth S."/>
            <person name="Savard J."/>
            <person name="Schinko J.B."/>
            <person name="Schmitt C."/>
            <person name="Schoppmeier M."/>
            <person name="Schroder R."/>
            <person name="Shippy T.D."/>
            <person name="Simonnet F."/>
            <person name="Marques-Souza H."/>
            <person name="Tautz D."/>
            <person name="Tomoyasu Y."/>
            <person name="Trauner J."/>
            <person name="Van der Zee M."/>
            <person name="Vervoort M."/>
            <person name="Wittkopp N."/>
            <person name="Wimmer E.A."/>
            <person name="Yang X."/>
            <person name="Jones A.K."/>
            <person name="Sattelle D.B."/>
            <person name="Ebert P.R."/>
            <person name="Nelson D."/>
            <person name="Scott J.G."/>
            <person name="Beeman R.W."/>
            <person name="Muthukrishnan S."/>
            <person name="Kramer K.J."/>
            <person name="Arakane Y."/>
            <person name="Beeman R.W."/>
            <person name="Zhu Q."/>
            <person name="Hogenkamp D."/>
            <person name="Dixit R."/>
            <person name="Oppert B."/>
            <person name="Jiang H."/>
            <person name="Zou Z."/>
            <person name="Marshall J."/>
            <person name="Elpidina E."/>
            <person name="Vinokurov K."/>
            <person name="Oppert C."/>
            <person name="Zou Z."/>
            <person name="Evans J."/>
            <person name="Lu Z."/>
            <person name="Zhao P."/>
            <person name="Sumathipala N."/>
            <person name="Altincicek B."/>
            <person name="Vilcinskas A."/>
            <person name="Williams M."/>
            <person name="Hultmark D."/>
            <person name="Hetru C."/>
            <person name="Jiang H."/>
            <person name="Grimmelikhuijzen C.J."/>
            <person name="Hauser F."/>
            <person name="Cazzamali G."/>
            <person name="Williamson M."/>
            <person name="Park Y."/>
            <person name="Li B."/>
            <person name="Tanaka Y."/>
            <person name="Predel R."/>
            <person name="Neupert S."/>
            <person name="Schachtner J."/>
            <person name="Verleyen P."/>
            <person name="Raible F."/>
            <person name="Bork P."/>
            <person name="Friedrich M."/>
            <person name="Walden K.K."/>
            <person name="Robertson H.M."/>
            <person name="Angeli S."/>
            <person name="Foret S."/>
            <person name="Bucher G."/>
            <person name="Schuetz S."/>
            <person name="Maleszka R."/>
            <person name="Wimmer E.A."/>
            <person name="Beeman R.W."/>
            <person name="Lorenzen M."/>
            <person name="Tomoyasu Y."/>
            <person name="Miller S.C."/>
            <person name="Grossmann D."/>
            <person name="Bucher G."/>
        </authorList>
    </citation>
    <scope>NUCLEOTIDE SEQUENCE [LARGE SCALE GENOMIC DNA]</scope>
    <source>
        <strain evidence="2 3">Georgia GA2</strain>
    </source>
</reference>
<proteinExistence type="predicted"/>
<gene>
    <name evidence="2" type="primary">GLEAN_08586</name>
    <name evidence="2" type="ORF">TcasGA2_TC008586</name>
</gene>
<sequence length="189" mass="22396">MNIVTCICCLVNTLEMQVNPLVSMTYDTPIEGIQNPDVNTFHRLDQSMRSTGRLDLLPRNLVDPKVRKPLLRTKQFQKKNSPSYFVALTVLDKFWHQCWSMVLVVIVTLYLALLFATMNLFAQTFPNRQLPSGMIFKRFERKLRRNWPLRRRRKRTTRSLENEVRVITYMTLRTNKHQPDFNLSYSEGK</sequence>
<protein>
    <submittedName>
        <fullName evidence="2">Uncharacterized protein</fullName>
    </submittedName>
</protein>